<dbReference type="PANTHER" id="PTHR35789:SF1">
    <property type="entry name" value="SPORE GERMINATION PROTEIN B3"/>
    <property type="match status" value="1"/>
</dbReference>
<keyword evidence="3" id="KW-1185">Reference proteome</keyword>
<dbReference type="EMBL" id="JBHUME010000007">
    <property type="protein sequence ID" value="MFD2612691.1"/>
    <property type="molecule type" value="Genomic_DNA"/>
</dbReference>
<gene>
    <name evidence="2" type="ORF">ACFSUF_09680</name>
</gene>
<comment type="caution">
    <text evidence="2">The sequence shown here is derived from an EMBL/GenBank/DDBJ whole genome shotgun (WGS) entry which is preliminary data.</text>
</comment>
<organism evidence="2 3">
    <name type="scientific">Paenibacillus gansuensis</name>
    <dbReference type="NCBI Taxonomy" id="306542"/>
    <lineage>
        <taxon>Bacteria</taxon>
        <taxon>Bacillati</taxon>
        <taxon>Bacillota</taxon>
        <taxon>Bacilli</taxon>
        <taxon>Bacillales</taxon>
        <taxon>Paenibacillaceae</taxon>
        <taxon>Paenibacillus</taxon>
    </lineage>
</organism>
<dbReference type="InterPro" id="IPR008844">
    <property type="entry name" value="Spore_GerAC-like"/>
</dbReference>
<evidence type="ECO:0000313" key="2">
    <source>
        <dbReference type="EMBL" id="MFD2612691.1"/>
    </source>
</evidence>
<proteinExistence type="predicted"/>
<dbReference type="InterPro" id="IPR046953">
    <property type="entry name" value="Spore_GerAC-like_C"/>
</dbReference>
<name>A0ABW5PCS1_9BACL</name>
<dbReference type="Proteomes" id="UP001597541">
    <property type="component" value="Unassembled WGS sequence"/>
</dbReference>
<protein>
    <submittedName>
        <fullName evidence="2">Ger(X)C family spore germination C-terminal domain-containing protein</fullName>
    </submittedName>
</protein>
<reference evidence="3" key="1">
    <citation type="journal article" date="2019" name="Int. J. Syst. Evol. Microbiol.">
        <title>The Global Catalogue of Microorganisms (GCM) 10K type strain sequencing project: providing services to taxonomists for standard genome sequencing and annotation.</title>
        <authorList>
            <consortium name="The Broad Institute Genomics Platform"/>
            <consortium name="The Broad Institute Genome Sequencing Center for Infectious Disease"/>
            <person name="Wu L."/>
            <person name="Ma J."/>
        </authorList>
    </citation>
    <scope>NUCLEOTIDE SEQUENCE [LARGE SCALE GENOMIC DNA]</scope>
    <source>
        <strain evidence="3">KCTC 3950</strain>
    </source>
</reference>
<dbReference type="RefSeq" id="WP_377602433.1">
    <property type="nucleotide sequence ID" value="NZ_JBHUME010000007.1"/>
</dbReference>
<evidence type="ECO:0000313" key="3">
    <source>
        <dbReference type="Proteomes" id="UP001597541"/>
    </source>
</evidence>
<dbReference type="PANTHER" id="PTHR35789">
    <property type="entry name" value="SPORE GERMINATION PROTEIN B3"/>
    <property type="match status" value="1"/>
</dbReference>
<dbReference type="InterPro" id="IPR038501">
    <property type="entry name" value="Spore_GerAC_C_sf"/>
</dbReference>
<sequence>MKRKQSNNPMETFILKLIRNRYKSGSIELSLETDRLKEQIPGLRPVNVKYVRIVIDNINSSVSRKLVSRNPLTFAVEVRLKGLLLETSEQMSFGRPESVHAIEAEINRVLENQAHKLLQKLTRMNSDPIGFGEIYRKEVYRSHLTRETWRELYPESKFKVSIKSKIVRTGEVD</sequence>
<dbReference type="Gene3D" id="3.30.300.210">
    <property type="entry name" value="Nutrient germinant receptor protein C, domain 3"/>
    <property type="match status" value="1"/>
</dbReference>
<dbReference type="Pfam" id="PF05504">
    <property type="entry name" value="Spore_GerAC"/>
    <property type="match status" value="1"/>
</dbReference>
<evidence type="ECO:0000259" key="1">
    <source>
        <dbReference type="Pfam" id="PF05504"/>
    </source>
</evidence>
<feature type="domain" description="Spore germination GerAC-like C-terminal" evidence="1">
    <location>
        <begin position="8"/>
        <end position="170"/>
    </location>
</feature>
<accession>A0ABW5PCS1</accession>